<dbReference type="Proteomes" id="UP000261600">
    <property type="component" value="Unplaced"/>
</dbReference>
<evidence type="ECO:0000313" key="4">
    <source>
        <dbReference type="Proteomes" id="UP000261600"/>
    </source>
</evidence>
<organism evidence="3 4">
    <name type="scientific">Monopterus albus</name>
    <name type="common">Swamp eel</name>
    <dbReference type="NCBI Taxonomy" id="43700"/>
    <lineage>
        <taxon>Eukaryota</taxon>
        <taxon>Metazoa</taxon>
        <taxon>Chordata</taxon>
        <taxon>Craniata</taxon>
        <taxon>Vertebrata</taxon>
        <taxon>Euteleostomi</taxon>
        <taxon>Actinopterygii</taxon>
        <taxon>Neopterygii</taxon>
        <taxon>Teleostei</taxon>
        <taxon>Neoteleostei</taxon>
        <taxon>Acanthomorphata</taxon>
        <taxon>Anabantaria</taxon>
        <taxon>Synbranchiformes</taxon>
        <taxon>Synbranchidae</taxon>
        <taxon>Monopterus</taxon>
    </lineage>
</organism>
<dbReference type="Gene3D" id="1.10.287.1490">
    <property type="match status" value="1"/>
</dbReference>
<feature type="compositionally biased region" description="Basic and acidic residues" evidence="1">
    <location>
        <begin position="89"/>
        <end position="99"/>
    </location>
</feature>
<accession>A0A3Q3IKW4</accession>
<evidence type="ECO:0000313" key="3">
    <source>
        <dbReference type="Ensembl" id="ENSMALP00000004149.1"/>
    </source>
</evidence>
<proteinExistence type="predicted"/>
<reference evidence="3" key="2">
    <citation type="submission" date="2025-09" db="UniProtKB">
        <authorList>
            <consortium name="Ensembl"/>
        </authorList>
    </citation>
    <scope>IDENTIFICATION</scope>
</reference>
<dbReference type="Ensembl" id="ENSMALT00000004251.1">
    <property type="protein sequence ID" value="ENSMALP00000004149.1"/>
    <property type="gene ID" value="ENSMALG00000003023.1"/>
</dbReference>
<keyword evidence="2" id="KW-0812">Transmembrane</keyword>
<dbReference type="AlphaFoldDB" id="A0A3Q3IKW4"/>
<name>A0A3Q3IKW4_MONAL</name>
<keyword evidence="2" id="KW-0472">Membrane</keyword>
<reference evidence="3" key="1">
    <citation type="submission" date="2025-08" db="UniProtKB">
        <authorList>
            <consortium name="Ensembl"/>
        </authorList>
    </citation>
    <scope>IDENTIFICATION</scope>
</reference>
<sequence length="177" mass="19617">MIQSLIFSTSMKPAVIIISLSVAVLIVLTAQVIRQELKLRNLKFRAAENTAGIKQREDGIAELKTKVQTLKETMTSVNNKLDGLKKKKETMEKSTKESDTSLQTCKSEKADAEKKKADITEAITKIKADHEQAKKKAGEDVQGLKQRILDRDKAVCAFVDTTNEEARKVCGITEAPK</sequence>
<feature type="region of interest" description="Disordered" evidence="1">
    <location>
        <begin position="81"/>
        <end position="110"/>
    </location>
</feature>
<keyword evidence="4" id="KW-1185">Reference proteome</keyword>
<keyword evidence="2" id="KW-1133">Transmembrane helix</keyword>
<evidence type="ECO:0000256" key="2">
    <source>
        <dbReference type="SAM" id="Phobius"/>
    </source>
</evidence>
<evidence type="ECO:0000256" key="1">
    <source>
        <dbReference type="SAM" id="MobiDB-lite"/>
    </source>
</evidence>
<feature type="transmembrane region" description="Helical" evidence="2">
    <location>
        <begin position="14"/>
        <end position="33"/>
    </location>
</feature>
<protein>
    <submittedName>
        <fullName evidence="3">Uncharacterized protein</fullName>
    </submittedName>
</protein>